<dbReference type="PROSITE" id="PS50846">
    <property type="entry name" value="HMA_2"/>
    <property type="match status" value="1"/>
</dbReference>
<dbReference type="RefSeq" id="WP_078809848.1">
    <property type="nucleotide sequence ID" value="NZ_FUWM01000010.1"/>
</dbReference>
<dbReference type="InterPro" id="IPR036163">
    <property type="entry name" value="HMA_dom_sf"/>
</dbReference>
<evidence type="ECO:0000313" key="3">
    <source>
        <dbReference type="EMBL" id="SJZ62796.1"/>
    </source>
</evidence>
<dbReference type="SUPFAM" id="SSF55008">
    <property type="entry name" value="HMA, heavy metal-associated domain"/>
    <property type="match status" value="1"/>
</dbReference>
<dbReference type="CDD" id="cd00371">
    <property type="entry name" value="HMA"/>
    <property type="match status" value="1"/>
</dbReference>
<dbReference type="Pfam" id="PF00403">
    <property type="entry name" value="HMA"/>
    <property type="match status" value="1"/>
</dbReference>
<protein>
    <submittedName>
        <fullName evidence="3">Heavy-metal-associated domain-containing protein</fullName>
    </submittedName>
</protein>
<feature type="domain" description="HMA" evidence="2">
    <location>
        <begin position="2"/>
        <end position="68"/>
    </location>
</feature>
<dbReference type="AlphaFoldDB" id="A0A1T4M7I3"/>
<keyword evidence="4" id="KW-1185">Reference proteome</keyword>
<organism evidence="3 4">
    <name type="scientific">Selenihalanaerobacter shriftii</name>
    <dbReference type="NCBI Taxonomy" id="142842"/>
    <lineage>
        <taxon>Bacteria</taxon>
        <taxon>Bacillati</taxon>
        <taxon>Bacillota</taxon>
        <taxon>Clostridia</taxon>
        <taxon>Halanaerobiales</taxon>
        <taxon>Halobacteroidaceae</taxon>
        <taxon>Selenihalanaerobacter</taxon>
    </lineage>
</organism>
<proteinExistence type="predicted"/>
<name>A0A1T4M7I3_9FIRM</name>
<evidence type="ECO:0000259" key="2">
    <source>
        <dbReference type="PROSITE" id="PS50846"/>
    </source>
</evidence>
<accession>A0A1T4M7I3</accession>
<dbReference type="STRING" id="142842.SAMN02745118_01368"/>
<dbReference type="GO" id="GO:0046872">
    <property type="term" value="F:metal ion binding"/>
    <property type="evidence" value="ECO:0007669"/>
    <property type="project" value="UniProtKB-KW"/>
</dbReference>
<dbReference type="PROSITE" id="PS01047">
    <property type="entry name" value="HMA_1"/>
    <property type="match status" value="1"/>
</dbReference>
<reference evidence="4" key="1">
    <citation type="submission" date="2017-02" db="EMBL/GenBank/DDBJ databases">
        <authorList>
            <person name="Varghese N."/>
            <person name="Submissions S."/>
        </authorList>
    </citation>
    <scope>NUCLEOTIDE SEQUENCE [LARGE SCALE GENOMIC DNA]</scope>
    <source>
        <strain evidence="4">ATCC BAA-73</strain>
    </source>
</reference>
<evidence type="ECO:0000256" key="1">
    <source>
        <dbReference type="ARBA" id="ARBA00022723"/>
    </source>
</evidence>
<keyword evidence="1" id="KW-0479">Metal-binding</keyword>
<gene>
    <name evidence="3" type="ORF">SAMN02745118_01368</name>
</gene>
<dbReference type="InterPro" id="IPR017969">
    <property type="entry name" value="Heavy-metal-associated_CS"/>
</dbReference>
<dbReference type="Proteomes" id="UP000190625">
    <property type="component" value="Unassembled WGS sequence"/>
</dbReference>
<sequence length="71" mass="8089">MKNKKLYLKDLACPDCAQKVEKILNKQTGVREAKVHYTTSKAKVEFNEDEITIDELKKAVATTGYEVERVS</sequence>
<dbReference type="InterPro" id="IPR006121">
    <property type="entry name" value="HMA_dom"/>
</dbReference>
<dbReference type="OrthoDB" id="7068874at2"/>
<dbReference type="Gene3D" id="3.30.70.100">
    <property type="match status" value="1"/>
</dbReference>
<dbReference type="FunFam" id="3.30.70.100:FF:000001">
    <property type="entry name" value="ATPase copper transporting beta"/>
    <property type="match status" value="1"/>
</dbReference>
<evidence type="ECO:0000313" key="4">
    <source>
        <dbReference type="Proteomes" id="UP000190625"/>
    </source>
</evidence>
<dbReference type="EMBL" id="FUWM01000010">
    <property type="protein sequence ID" value="SJZ62796.1"/>
    <property type="molecule type" value="Genomic_DNA"/>
</dbReference>